<dbReference type="SUPFAM" id="SSF46609">
    <property type="entry name" value="Fe,Mn superoxide dismutase (SOD), N-terminal domain"/>
    <property type="match status" value="1"/>
</dbReference>
<evidence type="ECO:0000256" key="2">
    <source>
        <dbReference type="ARBA" id="ARBA00008714"/>
    </source>
</evidence>
<dbReference type="GO" id="GO:0046872">
    <property type="term" value="F:metal ion binding"/>
    <property type="evidence" value="ECO:0007669"/>
    <property type="project" value="UniProtKB-KW"/>
</dbReference>
<dbReference type="EC" id="1.15.1.1" evidence="3 9"/>
<name>T1JF74_STRMM</name>
<reference evidence="13" key="2">
    <citation type="submission" date="2015-02" db="UniProtKB">
        <authorList>
            <consortium name="EnsemblMetazoa"/>
        </authorList>
    </citation>
    <scope>IDENTIFICATION</scope>
</reference>
<keyword evidence="14" id="KW-1185">Reference proteome</keyword>
<evidence type="ECO:0000259" key="11">
    <source>
        <dbReference type="Pfam" id="PF00081"/>
    </source>
</evidence>
<evidence type="ECO:0000256" key="7">
    <source>
        <dbReference type="ARBA" id="ARBA00049204"/>
    </source>
</evidence>
<dbReference type="STRING" id="126957.T1JF74"/>
<evidence type="ECO:0000256" key="10">
    <source>
        <dbReference type="SAM" id="SignalP"/>
    </source>
</evidence>
<proteinExistence type="inferred from homology"/>
<dbReference type="PhylomeDB" id="T1JF74"/>
<feature type="binding site" evidence="8">
    <location>
        <position position="200"/>
    </location>
    <ligand>
        <name>Mn(2+)</name>
        <dbReference type="ChEBI" id="CHEBI:29035"/>
    </ligand>
</feature>
<feature type="domain" description="Manganese/iron superoxide dismutase N-terminal" evidence="11">
    <location>
        <begin position="29"/>
        <end position="121"/>
    </location>
</feature>
<dbReference type="eggNOG" id="KOG0876">
    <property type="taxonomic scope" value="Eukaryota"/>
</dbReference>
<keyword evidence="6" id="KW-0464">Manganese</keyword>
<dbReference type="InterPro" id="IPR019832">
    <property type="entry name" value="Mn/Fe_SOD_C"/>
</dbReference>
<dbReference type="Pfam" id="PF02777">
    <property type="entry name" value="Sod_Fe_C"/>
    <property type="match status" value="1"/>
</dbReference>
<dbReference type="EnsemblMetazoa" id="SMAR012483-RA">
    <property type="protein sequence ID" value="SMAR012483-PA"/>
    <property type="gene ID" value="SMAR012483"/>
</dbReference>
<dbReference type="PANTHER" id="PTHR43595:SF2">
    <property type="entry name" value="SMALL RIBOSOMAL SUBUNIT PROTEIN MS42"/>
    <property type="match status" value="1"/>
</dbReference>
<feature type="signal peptide" evidence="10">
    <location>
        <begin position="1"/>
        <end position="15"/>
    </location>
</feature>
<evidence type="ECO:0000256" key="1">
    <source>
        <dbReference type="ARBA" id="ARBA00002170"/>
    </source>
</evidence>
<accession>T1JF74</accession>
<feature type="binding site" evidence="8">
    <location>
        <position position="54"/>
    </location>
    <ligand>
        <name>Mn(2+)</name>
        <dbReference type="ChEBI" id="CHEBI:29035"/>
    </ligand>
</feature>
<dbReference type="EMBL" id="JH432147">
    <property type="status" value="NOT_ANNOTATED_CDS"/>
    <property type="molecule type" value="Genomic_DNA"/>
</dbReference>
<dbReference type="PANTHER" id="PTHR43595">
    <property type="entry name" value="37S RIBOSOMAL PROTEIN S26, MITOCHONDRIAL"/>
    <property type="match status" value="1"/>
</dbReference>
<dbReference type="Gene3D" id="3.55.40.20">
    <property type="entry name" value="Iron/manganese superoxide dismutase, C-terminal domain"/>
    <property type="match status" value="1"/>
</dbReference>
<dbReference type="GO" id="GO:0004784">
    <property type="term" value="F:superoxide dismutase activity"/>
    <property type="evidence" value="ECO:0007669"/>
    <property type="project" value="UniProtKB-EC"/>
</dbReference>
<evidence type="ECO:0000256" key="9">
    <source>
        <dbReference type="RuleBase" id="RU000414"/>
    </source>
</evidence>
<evidence type="ECO:0000256" key="4">
    <source>
        <dbReference type="ARBA" id="ARBA00022723"/>
    </source>
</evidence>
<dbReference type="PROSITE" id="PS00088">
    <property type="entry name" value="SOD_MN"/>
    <property type="match status" value="1"/>
</dbReference>
<evidence type="ECO:0000256" key="8">
    <source>
        <dbReference type="PIRSR" id="PIRSR000349-1"/>
    </source>
</evidence>
<dbReference type="SUPFAM" id="SSF54719">
    <property type="entry name" value="Fe,Mn superoxide dismutase (SOD), C-terminal domain"/>
    <property type="match status" value="1"/>
</dbReference>
<evidence type="ECO:0000259" key="12">
    <source>
        <dbReference type="Pfam" id="PF02777"/>
    </source>
</evidence>
<comment type="catalytic activity">
    <reaction evidence="7 9">
        <text>2 superoxide + 2 H(+) = H2O2 + O2</text>
        <dbReference type="Rhea" id="RHEA:20696"/>
        <dbReference type="ChEBI" id="CHEBI:15378"/>
        <dbReference type="ChEBI" id="CHEBI:15379"/>
        <dbReference type="ChEBI" id="CHEBI:16240"/>
        <dbReference type="ChEBI" id="CHEBI:18421"/>
        <dbReference type="EC" id="1.15.1.1"/>
    </reaction>
</comment>
<evidence type="ECO:0000313" key="13">
    <source>
        <dbReference type="EnsemblMetazoa" id="SMAR012483-PA"/>
    </source>
</evidence>
<dbReference type="AlphaFoldDB" id="T1JF74"/>
<organism evidence="13 14">
    <name type="scientific">Strigamia maritima</name>
    <name type="common">European centipede</name>
    <name type="synonym">Geophilus maritimus</name>
    <dbReference type="NCBI Taxonomy" id="126957"/>
    <lineage>
        <taxon>Eukaryota</taxon>
        <taxon>Metazoa</taxon>
        <taxon>Ecdysozoa</taxon>
        <taxon>Arthropoda</taxon>
        <taxon>Myriapoda</taxon>
        <taxon>Chilopoda</taxon>
        <taxon>Pleurostigmophora</taxon>
        <taxon>Geophilomorpha</taxon>
        <taxon>Linotaeniidae</taxon>
        <taxon>Strigamia</taxon>
    </lineage>
</organism>
<dbReference type="InterPro" id="IPR036314">
    <property type="entry name" value="SOD_C_sf"/>
</dbReference>
<feature type="chain" id="PRO_5012475011" description="Superoxide dismutase" evidence="10">
    <location>
        <begin position="16"/>
        <end position="246"/>
    </location>
</feature>
<dbReference type="PRINTS" id="PR01703">
    <property type="entry name" value="MNSODISMTASE"/>
</dbReference>
<dbReference type="Pfam" id="PF00081">
    <property type="entry name" value="Sod_Fe_N"/>
    <property type="match status" value="1"/>
</dbReference>
<feature type="binding site" evidence="8">
    <location>
        <position position="113"/>
    </location>
    <ligand>
        <name>Mn(2+)</name>
        <dbReference type="ChEBI" id="CHEBI:29035"/>
    </ligand>
</feature>
<evidence type="ECO:0000256" key="5">
    <source>
        <dbReference type="ARBA" id="ARBA00023002"/>
    </source>
</evidence>
<comment type="function">
    <text evidence="1">Destroys superoxide anion radicals which are normally produced within the cells and which are toxic to biological systems.</text>
</comment>
<sequence>MKQCLLLFFAAQINAIAPPYYGLDRPVLEYELPPLEYLFEDLEPHIDAATIRVHYFGHHAAYTNKLNKALTEWRKINKQASRISLIDILCNLNRIPNEWQKSIKNNGGGYINHNLYWAVMSPNLSNMDRLPTGLIGNEIHEKWSSFVDFRETFTNEALNLFGSGYVWLSRNRTDNQLVISTSVNQDTPITDNSFPILVIDVWEHAYYLKHQNLRHQYIEDWWKLVDWNAVAKLDAWWKGIKFHDEL</sequence>
<reference evidence="14" key="1">
    <citation type="submission" date="2011-05" db="EMBL/GenBank/DDBJ databases">
        <authorList>
            <person name="Richards S.R."/>
            <person name="Qu J."/>
            <person name="Jiang H."/>
            <person name="Jhangiani S.N."/>
            <person name="Agravi P."/>
            <person name="Goodspeed R."/>
            <person name="Gross S."/>
            <person name="Mandapat C."/>
            <person name="Jackson L."/>
            <person name="Mathew T."/>
            <person name="Pu L."/>
            <person name="Thornton R."/>
            <person name="Saada N."/>
            <person name="Wilczek-Boney K.B."/>
            <person name="Lee S."/>
            <person name="Kovar C."/>
            <person name="Wu Y."/>
            <person name="Scherer S.E."/>
            <person name="Worley K.C."/>
            <person name="Muzny D.M."/>
            <person name="Gibbs R."/>
        </authorList>
    </citation>
    <scope>NUCLEOTIDE SEQUENCE</scope>
    <source>
        <strain evidence="14">Brora</strain>
    </source>
</reference>
<comment type="similarity">
    <text evidence="2 9">Belongs to the iron/manganese superoxide dismutase family.</text>
</comment>
<comment type="function">
    <text evidence="9">Destroys radicals which are normally produced within the cells and which are toxic to biological systems.</text>
</comment>
<evidence type="ECO:0000256" key="3">
    <source>
        <dbReference type="ARBA" id="ARBA00012682"/>
    </source>
</evidence>
<dbReference type="Gene3D" id="1.10.287.990">
    <property type="entry name" value="Fe,Mn superoxide dismutase (SOD) domain"/>
    <property type="match status" value="1"/>
</dbReference>
<dbReference type="InterPro" id="IPR001189">
    <property type="entry name" value="Mn/Fe_SOD"/>
</dbReference>
<dbReference type="OMA" id="HNQFWEM"/>
<feature type="domain" description="Manganese/iron superoxide dismutase C-terminal" evidence="12">
    <location>
        <begin position="132"/>
        <end position="232"/>
    </location>
</feature>
<protein>
    <recommendedName>
        <fullName evidence="3 9">Superoxide dismutase</fullName>
        <ecNumber evidence="3 9">1.15.1.1</ecNumber>
    </recommendedName>
</protein>
<keyword evidence="10" id="KW-0732">Signal</keyword>
<feature type="binding site" evidence="8">
    <location>
        <position position="204"/>
    </location>
    <ligand>
        <name>Mn(2+)</name>
        <dbReference type="ChEBI" id="CHEBI:29035"/>
    </ligand>
</feature>
<keyword evidence="5 9" id="KW-0560">Oxidoreductase</keyword>
<keyword evidence="4 8" id="KW-0479">Metal-binding</keyword>
<evidence type="ECO:0000256" key="6">
    <source>
        <dbReference type="ARBA" id="ARBA00023211"/>
    </source>
</evidence>
<dbReference type="GO" id="GO:0005737">
    <property type="term" value="C:cytoplasm"/>
    <property type="evidence" value="ECO:0007669"/>
    <property type="project" value="TreeGrafter"/>
</dbReference>
<evidence type="ECO:0000313" key="14">
    <source>
        <dbReference type="Proteomes" id="UP000014500"/>
    </source>
</evidence>
<dbReference type="PIRSF" id="PIRSF000349">
    <property type="entry name" value="SODismutase"/>
    <property type="match status" value="1"/>
</dbReference>
<dbReference type="Proteomes" id="UP000014500">
    <property type="component" value="Unassembled WGS sequence"/>
</dbReference>
<dbReference type="HOGENOM" id="CLU_031625_0_1_1"/>
<dbReference type="InterPro" id="IPR036324">
    <property type="entry name" value="Mn/Fe_SOD_N_sf"/>
</dbReference>
<dbReference type="InterPro" id="IPR019833">
    <property type="entry name" value="Mn/Fe_SOD_BS"/>
</dbReference>
<dbReference type="InterPro" id="IPR019831">
    <property type="entry name" value="Mn/Fe_SOD_N"/>
</dbReference>